<evidence type="ECO:0000256" key="6">
    <source>
        <dbReference type="ARBA" id="ARBA00022840"/>
    </source>
</evidence>
<dbReference type="PANTHER" id="PTHR11059:SF0">
    <property type="entry name" value="DNA REPAIR PROTEIN RECN"/>
    <property type="match status" value="1"/>
</dbReference>
<keyword evidence="4" id="KW-0547">Nucleotide-binding</keyword>
<evidence type="ECO:0000256" key="2">
    <source>
        <dbReference type="ARBA" id="ARBA00009441"/>
    </source>
</evidence>
<name>A0A971D0F8_9BIFI</name>
<reference evidence="11" key="2">
    <citation type="submission" date="2020-01" db="EMBL/GenBank/DDBJ databases">
        <authorList>
            <person name="Campanaro S."/>
        </authorList>
    </citation>
    <scope>NUCLEOTIDE SEQUENCE</scope>
    <source>
        <strain evidence="11">AS01afH2WH_6</strain>
    </source>
</reference>
<comment type="similarity">
    <text evidence="2">Belongs to the RecN family.</text>
</comment>
<feature type="compositionally biased region" description="Basic and acidic residues" evidence="9">
    <location>
        <begin position="602"/>
        <end position="616"/>
    </location>
</feature>
<evidence type="ECO:0000256" key="1">
    <source>
        <dbReference type="ARBA" id="ARBA00003618"/>
    </source>
</evidence>
<evidence type="ECO:0000313" key="12">
    <source>
        <dbReference type="Proteomes" id="UP000767327"/>
    </source>
</evidence>
<evidence type="ECO:0000256" key="4">
    <source>
        <dbReference type="ARBA" id="ARBA00022741"/>
    </source>
</evidence>
<evidence type="ECO:0000256" key="5">
    <source>
        <dbReference type="ARBA" id="ARBA00022763"/>
    </source>
</evidence>
<keyword evidence="7" id="KW-0234">DNA repair</keyword>
<proteinExistence type="inferred from homology"/>
<dbReference type="CDD" id="cd03241">
    <property type="entry name" value="ABC_RecN"/>
    <property type="match status" value="1"/>
</dbReference>
<comment type="function">
    <text evidence="1">May be involved in recombinational repair of damaged DNA.</text>
</comment>
<dbReference type="GO" id="GO:0043590">
    <property type="term" value="C:bacterial nucleoid"/>
    <property type="evidence" value="ECO:0007669"/>
    <property type="project" value="TreeGrafter"/>
</dbReference>
<feature type="compositionally biased region" description="Basic and acidic residues" evidence="9">
    <location>
        <begin position="558"/>
        <end position="568"/>
    </location>
</feature>
<evidence type="ECO:0000256" key="8">
    <source>
        <dbReference type="ARBA" id="ARBA00033408"/>
    </source>
</evidence>
<dbReference type="Pfam" id="PF02463">
    <property type="entry name" value="SMC_N"/>
    <property type="match status" value="1"/>
</dbReference>
<dbReference type="GO" id="GO:0005524">
    <property type="term" value="F:ATP binding"/>
    <property type="evidence" value="ECO:0007669"/>
    <property type="project" value="UniProtKB-KW"/>
</dbReference>
<sequence length="616" mass="65973">MLEELEIRNLGPIRHAVLSPRAGMTAITGETGAGKSMLLDALRLVSGAAIQSGRASAGAQDDVWAQAVFAVSSDSAAEALAKDAGAVGDDGELYLTRSVPAHGRSRALLNGRTVPRSVLAGIAAHMITIHGQSDHMRIASAARQRDFLDRYADDGEQLTAYTQSWEALQAITRKLRALDGEQAAALAQATYLRESIERINAVDPHKGEDEELKSRRERIENAASIAHGVASALSALDPSQMDVDAQHQGALSLIDDATRALEDIHIKEPFGQAADTLKSLSQEISDVVFTLSGQIDDEDSLGDLDTINGRIHELDELTKRWGPGIDDVLAWRDQAENDVQDMDASPERLAALRAERDELFRRALAAARSLSSVRRQAAERLSEHVGTELAALAMRGSVLDVAVSPRDAGKGDESIVLDAHGCDDIEFLFTAFPGAPRLPMGKSASGGELSRLMLALELVAAERSSGAQRSPGEHHGDNDEGVFIFDEVDAGVGGKSAVELGRRLAQLARSAQVIVVTHLPQVASWADTQFVVSKGVFDAPVDETAAKLEGFETSGSRGNDESADRSENGVHLPSVQTVVQEVRGSQREREIARMLAGSESETSLRHARELLESSRL</sequence>
<dbReference type="GO" id="GO:0006281">
    <property type="term" value="P:DNA repair"/>
    <property type="evidence" value="ECO:0007669"/>
    <property type="project" value="UniProtKB-KW"/>
</dbReference>
<accession>A0A971D0F8</accession>
<dbReference type="RefSeq" id="WP_273174742.1">
    <property type="nucleotide sequence ID" value="NZ_JAAXZR010000028.1"/>
</dbReference>
<protein>
    <recommendedName>
        <fullName evidence="3">DNA repair protein RecN</fullName>
    </recommendedName>
    <alternativeName>
        <fullName evidence="8">Recombination protein N</fullName>
    </alternativeName>
</protein>
<evidence type="ECO:0000256" key="9">
    <source>
        <dbReference type="SAM" id="MobiDB-lite"/>
    </source>
</evidence>
<dbReference type="SUPFAM" id="SSF52540">
    <property type="entry name" value="P-loop containing nucleoside triphosphate hydrolases"/>
    <property type="match status" value="1"/>
</dbReference>
<dbReference type="EMBL" id="JAAXZR010000028">
    <property type="protein sequence ID" value="NLT80504.1"/>
    <property type="molecule type" value="Genomic_DNA"/>
</dbReference>
<evidence type="ECO:0000259" key="10">
    <source>
        <dbReference type="Pfam" id="PF02463"/>
    </source>
</evidence>
<dbReference type="NCBIfam" id="TIGR00634">
    <property type="entry name" value="recN"/>
    <property type="match status" value="1"/>
</dbReference>
<feature type="region of interest" description="Disordered" evidence="9">
    <location>
        <begin position="594"/>
        <end position="616"/>
    </location>
</feature>
<dbReference type="Gene3D" id="3.40.50.300">
    <property type="entry name" value="P-loop containing nucleotide triphosphate hydrolases"/>
    <property type="match status" value="2"/>
</dbReference>
<dbReference type="InterPro" id="IPR027417">
    <property type="entry name" value="P-loop_NTPase"/>
</dbReference>
<dbReference type="PANTHER" id="PTHR11059">
    <property type="entry name" value="DNA REPAIR PROTEIN RECN"/>
    <property type="match status" value="1"/>
</dbReference>
<dbReference type="InterPro" id="IPR003395">
    <property type="entry name" value="RecF/RecN/SMC_N"/>
</dbReference>
<dbReference type="GO" id="GO:0009432">
    <property type="term" value="P:SOS response"/>
    <property type="evidence" value="ECO:0007669"/>
    <property type="project" value="TreeGrafter"/>
</dbReference>
<dbReference type="AlphaFoldDB" id="A0A971D0F8"/>
<keyword evidence="5" id="KW-0227">DNA damage</keyword>
<dbReference type="GO" id="GO:0006310">
    <property type="term" value="P:DNA recombination"/>
    <property type="evidence" value="ECO:0007669"/>
    <property type="project" value="InterPro"/>
</dbReference>
<dbReference type="PIRSF" id="PIRSF003128">
    <property type="entry name" value="RecN"/>
    <property type="match status" value="1"/>
</dbReference>
<comment type="caution">
    <text evidence="11">The sequence shown here is derived from an EMBL/GenBank/DDBJ whole genome shotgun (WGS) entry which is preliminary data.</text>
</comment>
<dbReference type="Proteomes" id="UP000767327">
    <property type="component" value="Unassembled WGS sequence"/>
</dbReference>
<organism evidence="11 12">
    <name type="scientific">Bifidobacterium crudilactis</name>
    <dbReference type="NCBI Taxonomy" id="327277"/>
    <lineage>
        <taxon>Bacteria</taxon>
        <taxon>Bacillati</taxon>
        <taxon>Actinomycetota</taxon>
        <taxon>Actinomycetes</taxon>
        <taxon>Bifidobacteriales</taxon>
        <taxon>Bifidobacteriaceae</taxon>
        <taxon>Bifidobacterium</taxon>
    </lineage>
</organism>
<evidence type="ECO:0000313" key="11">
    <source>
        <dbReference type="EMBL" id="NLT80504.1"/>
    </source>
</evidence>
<feature type="domain" description="RecF/RecN/SMC N-terminal" evidence="10">
    <location>
        <begin position="2"/>
        <end position="533"/>
    </location>
</feature>
<dbReference type="InterPro" id="IPR004604">
    <property type="entry name" value="DNA_recomb/repair_RecN"/>
</dbReference>
<gene>
    <name evidence="11" type="primary">recN</name>
    <name evidence="11" type="ORF">GXW98_09550</name>
</gene>
<feature type="region of interest" description="Disordered" evidence="9">
    <location>
        <begin position="548"/>
        <end position="573"/>
    </location>
</feature>
<evidence type="ECO:0000256" key="3">
    <source>
        <dbReference type="ARBA" id="ARBA00021315"/>
    </source>
</evidence>
<keyword evidence="6" id="KW-0067">ATP-binding</keyword>
<reference evidence="11" key="1">
    <citation type="journal article" date="2020" name="Biotechnol. Biofuels">
        <title>New insights from the biogas microbiome by comprehensive genome-resolved metagenomics of nearly 1600 species originating from multiple anaerobic digesters.</title>
        <authorList>
            <person name="Campanaro S."/>
            <person name="Treu L."/>
            <person name="Rodriguez-R L.M."/>
            <person name="Kovalovszki A."/>
            <person name="Ziels R.M."/>
            <person name="Maus I."/>
            <person name="Zhu X."/>
            <person name="Kougias P.G."/>
            <person name="Basile A."/>
            <person name="Luo G."/>
            <person name="Schluter A."/>
            <person name="Konstantinidis K.T."/>
            <person name="Angelidaki I."/>
        </authorList>
    </citation>
    <scope>NUCLEOTIDE SEQUENCE</scope>
    <source>
        <strain evidence="11">AS01afH2WH_6</strain>
    </source>
</reference>
<evidence type="ECO:0000256" key="7">
    <source>
        <dbReference type="ARBA" id="ARBA00023204"/>
    </source>
</evidence>